<dbReference type="PANTHER" id="PTHR11339:SF373">
    <property type="entry name" value="VWFD DOMAIN-CONTAINING PROTEIN"/>
    <property type="match status" value="1"/>
</dbReference>
<sequence length="769" mass="83723">MWKYCKLHAGRNRPLTVHHKFKAYISGVHGFIKTDFDLRVSFDWYSYARVIIPNTYANAVCGLCGNANQDPSDDLTMKDGTQTSDEIQFADSWKVGDVPGCSSSCTGDCSVCSEAQKQTYKGDQYCGVLIRQNGPFRQCHRAIDPAPFFDDCVFDTCHYKGHRDTLCSAISAYVTACQICMLNPMFPAGLTCPRNSHYEFCGSSCPATCHRPSAPDTCEEPCVEGCFCDTGFILSGDRCVPIVQCGCVHEGRYYQKGEEFYTSASCQKRCRCQVLGCHPMDYGTSIVSGDPHYISFDGQAFDIQGSCAYTLAKVCSSDPRLVEFSVVVEHESTGGGRVAQTRAVAVSVHGYTISLERGRKWKVAVSPCLRLVSLKPRNNIIVQSASGLQVFYDTASYLLVSIPSTYKGHMCGLAGNFNGDKNDDFLLPNGKSTQSLREFVASWKVPVDGAMCSDGCSERCPICDGAQTAPYQSESSCGLIRATSGPFRDCHSLVSPATYFNHCLHDMCATNGTGETLCQSLQAYAAACQTTGAKIRAWRTASFCPLACPLNSHYELCTKSCDFTCAGLSAPAQCTQKCFEGCQCNTGYMFDGDGCMSMDRCGCMHDGRYIKVGPGCSVQLKVLESCLFWNFPQSRENVISSDCSEKCTCHPSGGLICEKNSCATGEICVLRDGMHGCVKQEGRCMVSPGAYLTTFDGAKGKLLYSGTYKVASLCDESSPAWFKVVVDISECTNDGIPACAVIFVFFRDALITVNNNMETWVRGGRVGTC</sequence>
<protein>
    <recommendedName>
        <fullName evidence="6">VWFD domain-containing protein</fullName>
    </recommendedName>
</protein>
<dbReference type="GO" id="GO:0031012">
    <property type="term" value="C:extracellular matrix"/>
    <property type="evidence" value="ECO:0007669"/>
    <property type="project" value="TreeGrafter"/>
</dbReference>
<dbReference type="InParanoid" id="A0A674IY84"/>
<evidence type="ECO:0000259" key="6">
    <source>
        <dbReference type="PROSITE" id="PS51233"/>
    </source>
</evidence>
<dbReference type="InterPro" id="IPR014853">
    <property type="entry name" value="VWF/SSPO/ZAN-like_Cys-rich_dom"/>
</dbReference>
<keyword evidence="2" id="KW-0964">Secreted</keyword>
<feature type="domain" description="VWFD" evidence="6">
    <location>
        <begin position="283"/>
        <end position="453"/>
    </location>
</feature>
<evidence type="ECO:0000256" key="1">
    <source>
        <dbReference type="ARBA" id="ARBA00004613"/>
    </source>
</evidence>
<dbReference type="AlphaFoldDB" id="A0A674IY84"/>
<dbReference type="FunFam" id="2.10.25.10:FF:000153">
    <property type="entry name" value="MUC5B isoform 1"/>
    <property type="match status" value="1"/>
</dbReference>
<feature type="domain" description="VWFD" evidence="6">
    <location>
        <begin position="1"/>
        <end position="102"/>
    </location>
</feature>
<dbReference type="InterPro" id="IPR002919">
    <property type="entry name" value="TIL_dom"/>
</dbReference>
<dbReference type="PANTHER" id="PTHR11339">
    <property type="entry name" value="EXTRACELLULAR MATRIX GLYCOPROTEIN RELATED"/>
    <property type="match status" value="1"/>
</dbReference>
<dbReference type="Proteomes" id="UP000472274">
    <property type="component" value="Unplaced"/>
</dbReference>
<dbReference type="PROSITE" id="PS51233">
    <property type="entry name" value="VWFD"/>
    <property type="match status" value="3"/>
</dbReference>
<name>A0A674IY84_9SAUR</name>
<dbReference type="Pfam" id="PF00094">
    <property type="entry name" value="VWD"/>
    <property type="match status" value="2"/>
</dbReference>
<reference evidence="7" key="1">
    <citation type="submission" date="2025-08" db="UniProtKB">
        <authorList>
            <consortium name="Ensembl"/>
        </authorList>
    </citation>
    <scope>IDENTIFICATION</scope>
</reference>
<dbReference type="Pfam" id="PF12714">
    <property type="entry name" value="TILa"/>
    <property type="match status" value="1"/>
</dbReference>
<dbReference type="SUPFAM" id="SSF57567">
    <property type="entry name" value="Serine protease inhibitors"/>
    <property type="match status" value="2"/>
</dbReference>
<evidence type="ECO:0000256" key="4">
    <source>
        <dbReference type="ARBA" id="ARBA00023157"/>
    </source>
</evidence>
<dbReference type="CDD" id="cd19941">
    <property type="entry name" value="TIL"/>
    <property type="match status" value="2"/>
</dbReference>
<keyword evidence="8" id="KW-1185">Reference proteome</keyword>
<accession>A0A674IY84</accession>
<dbReference type="Pfam" id="PF01826">
    <property type="entry name" value="TIL"/>
    <property type="match status" value="2"/>
</dbReference>
<dbReference type="InterPro" id="IPR001846">
    <property type="entry name" value="VWF_type-D"/>
</dbReference>
<organism evidence="7 8">
    <name type="scientific">Terrapene triunguis</name>
    <name type="common">Three-toed box turtle</name>
    <dbReference type="NCBI Taxonomy" id="2587831"/>
    <lineage>
        <taxon>Eukaryota</taxon>
        <taxon>Metazoa</taxon>
        <taxon>Chordata</taxon>
        <taxon>Craniata</taxon>
        <taxon>Vertebrata</taxon>
        <taxon>Euteleostomi</taxon>
        <taxon>Archelosauria</taxon>
        <taxon>Testudinata</taxon>
        <taxon>Testudines</taxon>
        <taxon>Cryptodira</taxon>
        <taxon>Durocryptodira</taxon>
        <taxon>Testudinoidea</taxon>
        <taxon>Emydidae</taxon>
        <taxon>Terrapene</taxon>
    </lineage>
</organism>
<dbReference type="Ensembl" id="ENSTMTT00000014432.1">
    <property type="protein sequence ID" value="ENSTMTP00000013955.1"/>
    <property type="gene ID" value="ENSTMTG00000010143.1"/>
</dbReference>
<dbReference type="Pfam" id="PF08742">
    <property type="entry name" value="C8"/>
    <property type="match status" value="2"/>
</dbReference>
<comment type="subcellular location">
    <subcellularLocation>
        <location evidence="1">Secreted</location>
    </subcellularLocation>
</comment>
<dbReference type="SMART" id="SM00832">
    <property type="entry name" value="C8"/>
    <property type="match status" value="2"/>
</dbReference>
<dbReference type="InterPro" id="IPR036084">
    <property type="entry name" value="Ser_inhib-like_sf"/>
</dbReference>
<dbReference type="GeneTree" id="ENSGT00950000183155"/>
<evidence type="ECO:0000256" key="2">
    <source>
        <dbReference type="ARBA" id="ARBA00022525"/>
    </source>
</evidence>
<dbReference type="SMART" id="SM00216">
    <property type="entry name" value="VWD"/>
    <property type="match status" value="1"/>
</dbReference>
<keyword evidence="3" id="KW-0677">Repeat</keyword>
<dbReference type="Gene3D" id="2.10.25.10">
    <property type="entry name" value="Laminin"/>
    <property type="match status" value="2"/>
</dbReference>
<keyword evidence="4" id="KW-1015">Disulfide bond</keyword>
<evidence type="ECO:0000313" key="7">
    <source>
        <dbReference type="Ensembl" id="ENSTMTP00000013955.1"/>
    </source>
</evidence>
<feature type="domain" description="VWFD" evidence="6">
    <location>
        <begin position="682"/>
        <end position="769"/>
    </location>
</feature>
<evidence type="ECO:0000256" key="5">
    <source>
        <dbReference type="ARBA" id="ARBA00023180"/>
    </source>
</evidence>
<keyword evidence="5" id="KW-0325">Glycoprotein</keyword>
<proteinExistence type="predicted"/>
<evidence type="ECO:0000313" key="8">
    <source>
        <dbReference type="Proteomes" id="UP000472274"/>
    </source>
</evidence>
<reference evidence="7" key="2">
    <citation type="submission" date="2025-09" db="UniProtKB">
        <authorList>
            <consortium name="Ensembl"/>
        </authorList>
    </citation>
    <scope>IDENTIFICATION</scope>
</reference>
<dbReference type="GO" id="GO:0005615">
    <property type="term" value="C:extracellular space"/>
    <property type="evidence" value="ECO:0007669"/>
    <property type="project" value="TreeGrafter"/>
</dbReference>
<dbReference type="InterPro" id="IPR050780">
    <property type="entry name" value="Mucin_vWF_Thrombospondin_sf"/>
</dbReference>
<dbReference type="FunFam" id="2.10.25.10:FF:000055">
    <property type="entry name" value="alpha-tectorin isoform X1"/>
    <property type="match status" value="1"/>
</dbReference>
<evidence type="ECO:0000256" key="3">
    <source>
        <dbReference type="ARBA" id="ARBA00022737"/>
    </source>
</evidence>
<dbReference type="InterPro" id="IPR025615">
    <property type="entry name" value="TILa_dom"/>
</dbReference>